<gene>
    <name evidence="1" type="ORF">NTEN_LOCUS20160</name>
</gene>
<sequence length="76" mass="8596">DRGRRHPVQRDRPVRREGATITEGTITCISSIKAIITISCPEIRGDSPTAPRAWSRGRARHRRGLIRSDIRNIVIL</sequence>
<dbReference type="Proteomes" id="UP000479000">
    <property type="component" value="Unassembled WGS sequence"/>
</dbReference>
<dbReference type="EMBL" id="CADCXU010029577">
    <property type="protein sequence ID" value="CAB0015820.1"/>
    <property type="molecule type" value="Genomic_DNA"/>
</dbReference>
<proteinExistence type="predicted"/>
<keyword evidence="2" id="KW-1185">Reference proteome</keyword>
<organism evidence="1 2">
    <name type="scientific">Nesidiocoris tenuis</name>
    <dbReference type="NCBI Taxonomy" id="355587"/>
    <lineage>
        <taxon>Eukaryota</taxon>
        <taxon>Metazoa</taxon>
        <taxon>Ecdysozoa</taxon>
        <taxon>Arthropoda</taxon>
        <taxon>Hexapoda</taxon>
        <taxon>Insecta</taxon>
        <taxon>Pterygota</taxon>
        <taxon>Neoptera</taxon>
        <taxon>Paraneoptera</taxon>
        <taxon>Hemiptera</taxon>
        <taxon>Heteroptera</taxon>
        <taxon>Panheteroptera</taxon>
        <taxon>Cimicomorpha</taxon>
        <taxon>Miridae</taxon>
        <taxon>Dicyphina</taxon>
        <taxon>Nesidiocoris</taxon>
    </lineage>
</organism>
<feature type="non-terminal residue" evidence="1">
    <location>
        <position position="1"/>
    </location>
</feature>
<name>A0A6H5HG53_9HEMI</name>
<evidence type="ECO:0000313" key="1">
    <source>
        <dbReference type="EMBL" id="CAB0015820.1"/>
    </source>
</evidence>
<dbReference type="AlphaFoldDB" id="A0A6H5HG53"/>
<reference evidence="1 2" key="1">
    <citation type="submission" date="2020-02" db="EMBL/GenBank/DDBJ databases">
        <authorList>
            <person name="Ferguson B K."/>
        </authorList>
    </citation>
    <scope>NUCLEOTIDE SEQUENCE [LARGE SCALE GENOMIC DNA]</scope>
</reference>
<accession>A0A6H5HG53</accession>
<evidence type="ECO:0000313" key="2">
    <source>
        <dbReference type="Proteomes" id="UP000479000"/>
    </source>
</evidence>
<protein>
    <submittedName>
        <fullName evidence="1">Uncharacterized protein</fullName>
    </submittedName>
</protein>